<gene>
    <name evidence="2" type="ORF">CYMTET_23317</name>
</gene>
<feature type="region of interest" description="Disordered" evidence="1">
    <location>
        <begin position="38"/>
        <end position="121"/>
    </location>
</feature>
<dbReference type="EMBL" id="LGRX02011983">
    <property type="protein sequence ID" value="KAK3268165.1"/>
    <property type="molecule type" value="Genomic_DNA"/>
</dbReference>
<feature type="compositionally biased region" description="Low complexity" evidence="1">
    <location>
        <begin position="465"/>
        <end position="489"/>
    </location>
</feature>
<reference evidence="2 3" key="1">
    <citation type="journal article" date="2015" name="Genome Biol. Evol.">
        <title>Comparative Genomics of a Bacterivorous Green Alga Reveals Evolutionary Causalities and Consequences of Phago-Mixotrophic Mode of Nutrition.</title>
        <authorList>
            <person name="Burns J.A."/>
            <person name="Paasch A."/>
            <person name="Narechania A."/>
            <person name="Kim E."/>
        </authorList>
    </citation>
    <scope>NUCLEOTIDE SEQUENCE [LARGE SCALE GENOMIC DNA]</scope>
    <source>
        <strain evidence="2 3">PLY_AMNH</strain>
    </source>
</reference>
<feature type="compositionally biased region" description="Acidic residues" evidence="1">
    <location>
        <begin position="53"/>
        <end position="64"/>
    </location>
</feature>
<sequence length="553" mass="60742">MDAASGRPLEWLAVLPTHHSETENRYYNRLVGSAKQFNFGPASSPPMSVAFADDYEESEEEEEATAVTATPPRVQHPEVARKHELRQALLSSIRKPKRMGSATTSEAGDSQQARDQEPSPVRELPFKFANLTVRPVEPEVAPVGKYVPPPLQALQPLARAANPLASRSSAQLDAAVRAAAAIPLPPEGGAPGDTAGAFGGEVRDLENADVRDTLASEVRNSVQAPHQHQGKPSYEHLVRLKTPVPDTASYVSGAIDGATLDDPYSPSHLGWERYVNYSGNSISRYRKAQMMRLIFAHTLGESSAFEHTPLRQSVADLVQDGTTIRVKDNVQFPTYERFITCHMHFDFLYRSATLVITRLEFMLETVKYMRSEWPTLRFEAAYYITTRWAKQPYSGTIREDRDLLLLGADEAWATARRDNLCQYVLEYFPHMAFQRLLTRLSWQLPPETGIPTTLSSSGLVPTLGSSTPAAAPATSSAAASSAEGTSGSTRPAGPHSCPLCGKDHLYRVGFYEHTGPITKPCNKVKVFPDGTKKRCVKKHAFTGPLGSSCEFTS</sequence>
<feature type="compositionally biased region" description="Basic and acidic residues" evidence="1">
    <location>
        <begin position="75"/>
        <end position="86"/>
    </location>
</feature>
<evidence type="ECO:0000313" key="2">
    <source>
        <dbReference type="EMBL" id="KAK3268165.1"/>
    </source>
</evidence>
<protein>
    <submittedName>
        <fullName evidence="2">Uncharacterized protein</fullName>
    </submittedName>
</protein>
<dbReference type="Proteomes" id="UP001190700">
    <property type="component" value="Unassembled WGS sequence"/>
</dbReference>
<dbReference type="AlphaFoldDB" id="A0AAE0FYH3"/>
<proteinExistence type="predicted"/>
<accession>A0AAE0FYH3</accession>
<comment type="caution">
    <text evidence="2">The sequence shown here is derived from an EMBL/GenBank/DDBJ whole genome shotgun (WGS) entry which is preliminary data.</text>
</comment>
<feature type="compositionally biased region" description="Polar residues" evidence="1">
    <location>
        <begin position="101"/>
        <end position="111"/>
    </location>
</feature>
<organism evidence="2 3">
    <name type="scientific">Cymbomonas tetramitiformis</name>
    <dbReference type="NCBI Taxonomy" id="36881"/>
    <lineage>
        <taxon>Eukaryota</taxon>
        <taxon>Viridiplantae</taxon>
        <taxon>Chlorophyta</taxon>
        <taxon>Pyramimonadophyceae</taxon>
        <taxon>Pyramimonadales</taxon>
        <taxon>Pyramimonadaceae</taxon>
        <taxon>Cymbomonas</taxon>
    </lineage>
</organism>
<evidence type="ECO:0000313" key="3">
    <source>
        <dbReference type="Proteomes" id="UP001190700"/>
    </source>
</evidence>
<name>A0AAE0FYH3_9CHLO</name>
<evidence type="ECO:0000256" key="1">
    <source>
        <dbReference type="SAM" id="MobiDB-lite"/>
    </source>
</evidence>
<keyword evidence="3" id="KW-1185">Reference proteome</keyword>
<feature type="region of interest" description="Disordered" evidence="1">
    <location>
        <begin position="465"/>
        <end position="494"/>
    </location>
</feature>